<dbReference type="SUPFAM" id="SSF51045">
    <property type="entry name" value="WW domain"/>
    <property type="match status" value="1"/>
</dbReference>
<evidence type="ECO:0000313" key="3">
    <source>
        <dbReference type="EMBL" id="GFH59264.1"/>
    </source>
</evidence>
<evidence type="ECO:0000256" key="1">
    <source>
        <dbReference type="SAM" id="MobiDB-lite"/>
    </source>
</evidence>
<sequence length="499" mass="56934">MNDEDTPTKIQDKLSMARQQRDWRTAVDPKSGRTYYYDAITRETQWRKPLELATKAERARIQEKERMQREFFRSMESNILAAVDRGQMPGIEASKEDVVKPLPKSNMSNRKIKKPSLIRTISSMDDALVAELSKDIDQAKNKGNALISPDSVTSTSFFNSLPQPVQRNPITVVQDDSPPPFAQTSSTDRFPQLKRTITPPSPSVSKSLPKPKMAKRNTCGSLYISNTMADPDKDACIKCLCAVYRTHITQSMKDYNISPKYEEYEVFNDEYKMKKSPPNRLDSNAIIVEEAYNAIEAMRIDIEDGIPTLDEITHFYRFVFNKAQMESDCIIMSLIYVERLLRETKGGVRPTIYNWRSILFSCMVLASKVWDDLSMWNADFRHACPKGVKFSLQRINQLELALLNCLQYKVKVESSEYAKYYFLMRSMMIRSGLAGQEIMSNATPLNLQGAKDLAFLSDRKGIQKPPPLKSRSKSDGLDNDAKSSPLRSSQLSLEQVVRM</sequence>
<dbReference type="PROSITE" id="PS50020">
    <property type="entry name" value="WW_DOMAIN_2"/>
    <property type="match status" value="1"/>
</dbReference>
<dbReference type="AlphaFoldDB" id="A0AAD3DAY3"/>
<organism evidence="3 4">
    <name type="scientific">Chaetoceros tenuissimus</name>
    <dbReference type="NCBI Taxonomy" id="426638"/>
    <lineage>
        <taxon>Eukaryota</taxon>
        <taxon>Sar</taxon>
        <taxon>Stramenopiles</taxon>
        <taxon>Ochrophyta</taxon>
        <taxon>Bacillariophyta</taxon>
        <taxon>Coscinodiscophyceae</taxon>
        <taxon>Chaetocerotophycidae</taxon>
        <taxon>Chaetocerotales</taxon>
        <taxon>Chaetocerotaceae</taxon>
        <taxon>Chaetoceros</taxon>
    </lineage>
</organism>
<name>A0AAD3DAY3_9STRA</name>
<feature type="region of interest" description="Disordered" evidence="1">
    <location>
        <begin position="1"/>
        <end position="24"/>
    </location>
</feature>
<dbReference type="Gene3D" id="2.20.70.10">
    <property type="match status" value="1"/>
</dbReference>
<keyword evidence="4" id="KW-1185">Reference proteome</keyword>
<dbReference type="Proteomes" id="UP001054902">
    <property type="component" value="Unassembled WGS sequence"/>
</dbReference>
<evidence type="ECO:0000259" key="2">
    <source>
        <dbReference type="PROSITE" id="PS50020"/>
    </source>
</evidence>
<dbReference type="Pfam" id="PF00397">
    <property type="entry name" value="WW"/>
    <property type="match status" value="1"/>
</dbReference>
<dbReference type="InterPro" id="IPR036915">
    <property type="entry name" value="Cyclin-like_sf"/>
</dbReference>
<feature type="region of interest" description="Disordered" evidence="1">
    <location>
        <begin position="192"/>
        <end position="212"/>
    </location>
</feature>
<feature type="compositionally biased region" description="Basic and acidic residues" evidence="1">
    <location>
        <begin position="472"/>
        <end position="481"/>
    </location>
</feature>
<feature type="domain" description="WW" evidence="2">
    <location>
        <begin position="23"/>
        <end position="51"/>
    </location>
</feature>
<dbReference type="CDD" id="cd00201">
    <property type="entry name" value="WW"/>
    <property type="match status" value="1"/>
</dbReference>
<dbReference type="SUPFAM" id="SSF47954">
    <property type="entry name" value="Cyclin-like"/>
    <property type="match status" value="1"/>
</dbReference>
<protein>
    <recommendedName>
        <fullName evidence="2">WW domain-containing protein</fullName>
    </recommendedName>
</protein>
<dbReference type="Pfam" id="PF00134">
    <property type="entry name" value="Cyclin_N"/>
    <property type="match status" value="1"/>
</dbReference>
<dbReference type="InterPro" id="IPR006671">
    <property type="entry name" value="Cyclin_N"/>
</dbReference>
<dbReference type="InterPro" id="IPR036020">
    <property type="entry name" value="WW_dom_sf"/>
</dbReference>
<dbReference type="CDD" id="cd20540">
    <property type="entry name" value="CYCLIN_CCNY_like"/>
    <property type="match status" value="1"/>
</dbReference>
<proteinExistence type="predicted"/>
<gene>
    <name evidence="3" type="ORF">CTEN210_15740</name>
</gene>
<dbReference type="Gene3D" id="1.10.472.10">
    <property type="entry name" value="Cyclin-like"/>
    <property type="match status" value="1"/>
</dbReference>
<comment type="caution">
    <text evidence="3">The sequence shown here is derived from an EMBL/GenBank/DDBJ whole genome shotgun (WGS) entry which is preliminary data.</text>
</comment>
<dbReference type="InterPro" id="IPR001202">
    <property type="entry name" value="WW_dom"/>
</dbReference>
<accession>A0AAD3DAY3</accession>
<feature type="compositionally biased region" description="Basic and acidic residues" evidence="1">
    <location>
        <begin position="1"/>
        <end position="12"/>
    </location>
</feature>
<evidence type="ECO:0000313" key="4">
    <source>
        <dbReference type="Proteomes" id="UP001054902"/>
    </source>
</evidence>
<reference evidence="3 4" key="1">
    <citation type="journal article" date="2021" name="Sci. Rep.">
        <title>The genome of the diatom Chaetoceros tenuissimus carries an ancient integrated fragment of an extant virus.</title>
        <authorList>
            <person name="Hongo Y."/>
            <person name="Kimura K."/>
            <person name="Takaki Y."/>
            <person name="Yoshida Y."/>
            <person name="Baba S."/>
            <person name="Kobayashi G."/>
            <person name="Nagasaki K."/>
            <person name="Hano T."/>
            <person name="Tomaru Y."/>
        </authorList>
    </citation>
    <scope>NUCLEOTIDE SEQUENCE [LARGE SCALE GENOMIC DNA]</scope>
    <source>
        <strain evidence="3 4">NIES-3715</strain>
    </source>
</reference>
<feature type="region of interest" description="Disordered" evidence="1">
    <location>
        <begin position="460"/>
        <end position="499"/>
    </location>
</feature>
<dbReference type="EMBL" id="BLLK01000062">
    <property type="protein sequence ID" value="GFH59264.1"/>
    <property type="molecule type" value="Genomic_DNA"/>
</dbReference>
<dbReference type="PANTHER" id="PTHR14248">
    <property type="entry name" value="CYCLIN Y, ISOFORM A"/>
    <property type="match status" value="1"/>
</dbReference>
<dbReference type="SMART" id="SM00456">
    <property type="entry name" value="WW"/>
    <property type="match status" value="1"/>
</dbReference>